<reference evidence="2 3" key="1">
    <citation type="submission" date="2018-10" db="EMBL/GenBank/DDBJ databases">
        <title>Genome assembly for a Yunnan-Guizhou Plateau 3E fish, Anabarilius grahami (Regan), and its evolutionary and genetic applications.</title>
        <authorList>
            <person name="Jiang W."/>
        </authorList>
    </citation>
    <scope>NUCLEOTIDE SEQUENCE [LARGE SCALE GENOMIC DNA]</scope>
    <source>
        <strain evidence="2">AG-KIZ</strain>
        <tissue evidence="2">Muscle</tissue>
    </source>
</reference>
<dbReference type="PANTHER" id="PTHR46481">
    <property type="entry name" value="ZINC FINGER BED DOMAIN-CONTAINING PROTEIN 4"/>
    <property type="match status" value="1"/>
</dbReference>
<gene>
    <name evidence="2" type="ORF">DPX16_21813</name>
</gene>
<organism evidence="2 3">
    <name type="scientific">Anabarilius grahami</name>
    <name type="common">Kanglang fish</name>
    <name type="synonym">Barilius grahami</name>
    <dbReference type="NCBI Taxonomy" id="495550"/>
    <lineage>
        <taxon>Eukaryota</taxon>
        <taxon>Metazoa</taxon>
        <taxon>Chordata</taxon>
        <taxon>Craniata</taxon>
        <taxon>Vertebrata</taxon>
        <taxon>Euteleostomi</taxon>
        <taxon>Actinopterygii</taxon>
        <taxon>Neopterygii</taxon>
        <taxon>Teleostei</taxon>
        <taxon>Ostariophysi</taxon>
        <taxon>Cypriniformes</taxon>
        <taxon>Xenocyprididae</taxon>
        <taxon>Xenocypridinae</taxon>
        <taxon>Xenocypridinae incertae sedis</taxon>
        <taxon>Anabarilius</taxon>
    </lineage>
</organism>
<dbReference type="SUPFAM" id="SSF53098">
    <property type="entry name" value="Ribonuclease H-like"/>
    <property type="match status" value="1"/>
</dbReference>
<evidence type="ECO:0000313" key="2">
    <source>
        <dbReference type="EMBL" id="ROL47946.1"/>
    </source>
</evidence>
<dbReference type="PANTHER" id="PTHR46481:SF4">
    <property type="entry name" value="ZINC FINGER BED DOMAIN-CONTAINING PROTEIN 4"/>
    <property type="match status" value="1"/>
</dbReference>
<name>A0A3N0YP10_ANAGA</name>
<sequence length="403" mass="45223">MVNFVLQTRPLFETHTGANIAEVLKSAVSEWGLQKANHGIAVVTDNARNMDVAVREAGLAPHVRCFAHTLNLASQAGLSVPRVSRLLGRVRRIAAFFHRSSTATAALAAKQILLELPPHKLIIDVATRWNSSLDMIEHYLEQQAAVTATLLSNDVRRNVPDIDTLDGSDIRDAEDIVNLLKPLKTATTVLCDEKNPTVSLIVPLKHMIEHNMASNEEDSPTVSNIKRAILNNLYNRYTSEYNHLLECTALDPRFRALPHLETDQRNDVFHRLKEKAVLNQDESKEGASGHPPAAEQPLGQTDKAGAELKQPPSKKTALEDLLGGTFDEPVAQHISQIDYHERWCFQFILAVGGSSLCIFSPPIHLKKKRLFHEWCFQFILQPEGAKETKTHLKFIYRRKENRN</sequence>
<evidence type="ECO:0000256" key="1">
    <source>
        <dbReference type="SAM" id="MobiDB-lite"/>
    </source>
</evidence>
<accession>A0A3N0YP10</accession>
<feature type="region of interest" description="Disordered" evidence="1">
    <location>
        <begin position="279"/>
        <end position="299"/>
    </location>
</feature>
<dbReference type="InterPro" id="IPR052035">
    <property type="entry name" value="ZnF_BED_domain_contain"/>
</dbReference>
<dbReference type="Proteomes" id="UP000281406">
    <property type="component" value="Unassembled WGS sequence"/>
</dbReference>
<evidence type="ECO:0000313" key="3">
    <source>
        <dbReference type="Proteomes" id="UP000281406"/>
    </source>
</evidence>
<dbReference type="OrthoDB" id="109171at2759"/>
<protein>
    <submittedName>
        <fullName evidence="2">Zinc finger BED domain-containing protein 1</fullName>
    </submittedName>
</protein>
<dbReference type="InterPro" id="IPR012337">
    <property type="entry name" value="RNaseH-like_sf"/>
</dbReference>
<keyword evidence="3" id="KW-1185">Reference proteome</keyword>
<comment type="caution">
    <text evidence="2">The sequence shown here is derived from an EMBL/GenBank/DDBJ whole genome shotgun (WGS) entry which is preliminary data.</text>
</comment>
<proteinExistence type="predicted"/>
<dbReference type="AlphaFoldDB" id="A0A3N0YP10"/>
<dbReference type="EMBL" id="RJVU01034768">
    <property type="protein sequence ID" value="ROL47946.1"/>
    <property type="molecule type" value="Genomic_DNA"/>
</dbReference>